<keyword evidence="2" id="KW-0808">Transferase</keyword>
<dbReference type="GO" id="GO:0006412">
    <property type="term" value="P:translation"/>
    <property type="evidence" value="ECO:0007669"/>
    <property type="project" value="UniProtKB-UniRule"/>
</dbReference>
<dbReference type="Gene3D" id="1.10.20.60">
    <property type="entry name" value="Glu-tRNAGln amidotransferase C subunit, N-terminal domain"/>
    <property type="match status" value="1"/>
</dbReference>
<dbReference type="RefSeq" id="WP_093207897.1">
    <property type="nucleotide sequence ID" value="NZ_FNGS01000010.1"/>
</dbReference>
<protein>
    <recommendedName>
        <fullName evidence="1">Aspartyl/glutamyl-tRNA(Asn/Gln) amidotransferase subunit C</fullName>
        <shortName evidence="1">Asp/Glu-ADT subunit C</shortName>
        <ecNumber evidence="1">6.3.5.-</ecNumber>
    </recommendedName>
</protein>
<dbReference type="EMBL" id="FNGS01000010">
    <property type="protein sequence ID" value="SDM86804.1"/>
    <property type="molecule type" value="Genomic_DNA"/>
</dbReference>
<name>A0A1G9WQF6_9BACT</name>
<comment type="subunit">
    <text evidence="1">Heterotrimer of A, B and C subunits.</text>
</comment>
<keyword evidence="1" id="KW-0436">Ligase</keyword>
<keyword evidence="1" id="KW-0067">ATP-binding</keyword>
<dbReference type="GO" id="GO:0070681">
    <property type="term" value="P:glutaminyl-tRNAGln biosynthesis via transamidation"/>
    <property type="evidence" value="ECO:0007669"/>
    <property type="project" value="TreeGrafter"/>
</dbReference>
<evidence type="ECO:0000256" key="1">
    <source>
        <dbReference type="HAMAP-Rule" id="MF_00122"/>
    </source>
</evidence>
<dbReference type="STRING" id="563176.SAMN04488090_4396"/>
<dbReference type="GO" id="GO:0006450">
    <property type="term" value="P:regulation of translational fidelity"/>
    <property type="evidence" value="ECO:0007669"/>
    <property type="project" value="InterPro"/>
</dbReference>
<comment type="catalytic activity">
    <reaction evidence="1">
        <text>L-aspartyl-tRNA(Asn) + L-glutamine + ATP + H2O = L-asparaginyl-tRNA(Asn) + L-glutamate + ADP + phosphate + 2 H(+)</text>
        <dbReference type="Rhea" id="RHEA:14513"/>
        <dbReference type="Rhea" id="RHEA-COMP:9674"/>
        <dbReference type="Rhea" id="RHEA-COMP:9677"/>
        <dbReference type="ChEBI" id="CHEBI:15377"/>
        <dbReference type="ChEBI" id="CHEBI:15378"/>
        <dbReference type="ChEBI" id="CHEBI:29985"/>
        <dbReference type="ChEBI" id="CHEBI:30616"/>
        <dbReference type="ChEBI" id="CHEBI:43474"/>
        <dbReference type="ChEBI" id="CHEBI:58359"/>
        <dbReference type="ChEBI" id="CHEBI:78515"/>
        <dbReference type="ChEBI" id="CHEBI:78516"/>
        <dbReference type="ChEBI" id="CHEBI:456216"/>
    </reaction>
</comment>
<keyword evidence="1" id="KW-0648">Protein biosynthesis</keyword>
<dbReference type="NCBIfam" id="TIGR00135">
    <property type="entry name" value="gatC"/>
    <property type="match status" value="1"/>
</dbReference>
<reference evidence="2 3" key="1">
    <citation type="submission" date="2016-10" db="EMBL/GenBank/DDBJ databases">
        <authorList>
            <person name="de Groot N.N."/>
        </authorList>
    </citation>
    <scope>NUCLEOTIDE SEQUENCE [LARGE SCALE GENOMIC DNA]</scope>
    <source>
        <strain evidence="2 3">DSM 21668</strain>
    </source>
</reference>
<keyword evidence="1" id="KW-0547">Nucleotide-binding</keyword>
<dbReference type="GO" id="GO:0016740">
    <property type="term" value="F:transferase activity"/>
    <property type="evidence" value="ECO:0007669"/>
    <property type="project" value="UniProtKB-KW"/>
</dbReference>
<dbReference type="OrthoDB" id="9813938at2"/>
<dbReference type="GO" id="GO:0050567">
    <property type="term" value="F:glutaminyl-tRNA synthase (glutamine-hydrolyzing) activity"/>
    <property type="evidence" value="ECO:0007669"/>
    <property type="project" value="UniProtKB-UniRule"/>
</dbReference>
<dbReference type="PANTHER" id="PTHR15004">
    <property type="entry name" value="GLUTAMYL-TRNA(GLN) AMIDOTRANSFERASE SUBUNIT C, MITOCHONDRIAL"/>
    <property type="match status" value="1"/>
</dbReference>
<gene>
    <name evidence="1" type="primary">gatC</name>
    <name evidence="2" type="ORF">SAMN04488090_4396</name>
</gene>
<dbReference type="AlphaFoldDB" id="A0A1G9WQF6"/>
<dbReference type="GO" id="GO:0050566">
    <property type="term" value="F:asparaginyl-tRNA synthase (glutamine-hydrolyzing) activity"/>
    <property type="evidence" value="ECO:0007669"/>
    <property type="project" value="RHEA"/>
</dbReference>
<sequence>MQVDKDTLQKIAQLARLEIQPGEEESLKATLSSVLTWMEQLNELDTSGIEPLTHMSVEVNAFRPDVAKQTLTTEQGLLNAPKRDEQFFRVPKVLE</sequence>
<dbReference type="PANTHER" id="PTHR15004:SF0">
    <property type="entry name" value="GLUTAMYL-TRNA(GLN) AMIDOTRANSFERASE SUBUNIT C, MITOCHONDRIAL"/>
    <property type="match status" value="1"/>
</dbReference>
<comment type="catalytic activity">
    <reaction evidence="1">
        <text>L-glutamyl-tRNA(Gln) + L-glutamine + ATP + H2O = L-glutaminyl-tRNA(Gln) + L-glutamate + ADP + phosphate + H(+)</text>
        <dbReference type="Rhea" id="RHEA:17521"/>
        <dbReference type="Rhea" id="RHEA-COMP:9681"/>
        <dbReference type="Rhea" id="RHEA-COMP:9684"/>
        <dbReference type="ChEBI" id="CHEBI:15377"/>
        <dbReference type="ChEBI" id="CHEBI:15378"/>
        <dbReference type="ChEBI" id="CHEBI:29985"/>
        <dbReference type="ChEBI" id="CHEBI:30616"/>
        <dbReference type="ChEBI" id="CHEBI:43474"/>
        <dbReference type="ChEBI" id="CHEBI:58359"/>
        <dbReference type="ChEBI" id="CHEBI:78520"/>
        <dbReference type="ChEBI" id="CHEBI:78521"/>
        <dbReference type="ChEBI" id="CHEBI:456216"/>
    </reaction>
</comment>
<dbReference type="InterPro" id="IPR003837">
    <property type="entry name" value="GatC"/>
</dbReference>
<dbReference type="Proteomes" id="UP000198901">
    <property type="component" value="Unassembled WGS sequence"/>
</dbReference>
<dbReference type="Pfam" id="PF02686">
    <property type="entry name" value="GatC"/>
    <property type="match status" value="1"/>
</dbReference>
<dbReference type="GO" id="GO:0005524">
    <property type="term" value="F:ATP binding"/>
    <property type="evidence" value="ECO:0007669"/>
    <property type="project" value="UniProtKB-KW"/>
</dbReference>
<comment type="similarity">
    <text evidence="1">Belongs to the GatC family.</text>
</comment>
<evidence type="ECO:0000313" key="3">
    <source>
        <dbReference type="Proteomes" id="UP000198901"/>
    </source>
</evidence>
<dbReference type="HAMAP" id="MF_00122">
    <property type="entry name" value="GatC"/>
    <property type="match status" value="1"/>
</dbReference>
<organism evidence="2 3">
    <name type="scientific">Siphonobacter aquaeclarae</name>
    <dbReference type="NCBI Taxonomy" id="563176"/>
    <lineage>
        <taxon>Bacteria</taxon>
        <taxon>Pseudomonadati</taxon>
        <taxon>Bacteroidota</taxon>
        <taxon>Cytophagia</taxon>
        <taxon>Cytophagales</taxon>
        <taxon>Cytophagaceae</taxon>
        <taxon>Siphonobacter</taxon>
    </lineage>
</organism>
<proteinExistence type="inferred from homology"/>
<keyword evidence="3" id="KW-1185">Reference proteome</keyword>
<dbReference type="EC" id="6.3.5.-" evidence="1"/>
<dbReference type="InterPro" id="IPR036113">
    <property type="entry name" value="Asp/Glu-ADT_sf_sub_c"/>
</dbReference>
<dbReference type="SUPFAM" id="SSF141000">
    <property type="entry name" value="Glu-tRNAGln amidotransferase C subunit"/>
    <property type="match status" value="1"/>
</dbReference>
<accession>A0A1G9WQF6</accession>
<comment type="function">
    <text evidence="1">Allows the formation of correctly charged Asn-tRNA(Asn) or Gln-tRNA(Gln) through the transamidation of misacylated Asp-tRNA(Asn) or Glu-tRNA(Gln) in organisms which lack either or both of asparaginyl-tRNA or glutaminyl-tRNA synthetases. The reaction takes place in the presence of glutamine and ATP through an activated phospho-Asp-tRNA(Asn) or phospho-Glu-tRNA(Gln).</text>
</comment>
<evidence type="ECO:0000313" key="2">
    <source>
        <dbReference type="EMBL" id="SDM86804.1"/>
    </source>
</evidence>